<sequence>MWFFITSRNVFTSWVSLTTRSKVKMPRDGSVKSHFISFSGVTEPNSRSRIPEYCPSASSCAAIAAPKYLPDCAAAAARVVAPCTGLGTTQTALATARNTAAVRANALAHPRELRADERMTVLCGRMPVLHASGAVMVTSTASSERHPRVLRRMTPAPFIVDETGSER</sequence>
<comment type="caution">
    <text evidence="1">The sequence shown here is derived from an EMBL/GenBank/DDBJ whole genome shotgun (WGS) entry which is preliminary data.</text>
</comment>
<reference evidence="2" key="1">
    <citation type="journal article" date="2019" name="Int. J. Syst. Evol. Microbiol.">
        <title>The Global Catalogue of Microorganisms (GCM) 10K type strain sequencing project: providing services to taxonomists for standard genome sequencing and annotation.</title>
        <authorList>
            <consortium name="The Broad Institute Genomics Platform"/>
            <consortium name="The Broad Institute Genome Sequencing Center for Infectious Disease"/>
            <person name="Wu L."/>
            <person name="Ma J."/>
        </authorList>
    </citation>
    <scope>NUCLEOTIDE SEQUENCE [LARGE SCALE GENOMIC DNA]</scope>
    <source>
        <strain evidence="2">JCM 3296</strain>
    </source>
</reference>
<name>A0ABQ2ULT3_9PSEU</name>
<organism evidence="1 2">
    <name type="scientific">Lentzea flava</name>
    <dbReference type="NCBI Taxonomy" id="103732"/>
    <lineage>
        <taxon>Bacteria</taxon>
        <taxon>Bacillati</taxon>
        <taxon>Actinomycetota</taxon>
        <taxon>Actinomycetes</taxon>
        <taxon>Pseudonocardiales</taxon>
        <taxon>Pseudonocardiaceae</taxon>
        <taxon>Lentzea</taxon>
    </lineage>
</organism>
<accession>A0ABQ2ULT3</accession>
<gene>
    <name evidence="1" type="ORF">GCM10010178_40590</name>
</gene>
<evidence type="ECO:0000313" key="2">
    <source>
        <dbReference type="Proteomes" id="UP000649573"/>
    </source>
</evidence>
<protein>
    <submittedName>
        <fullName evidence="1">Uncharacterized protein</fullName>
    </submittedName>
</protein>
<dbReference type="EMBL" id="BMRE01000016">
    <property type="protein sequence ID" value="GGU43908.1"/>
    <property type="molecule type" value="Genomic_DNA"/>
</dbReference>
<keyword evidence="2" id="KW-1185">Reference proteome</keyword>
<dbReference type="Proteomes" id="UP000649573">
    <property type="component" value="Unassembled WGS sequence"/>
</dbReference>
<evidence type="ECO:0000313" key="1">
    <source>
        <dbReference type="EMBL" id="GGU43908.1"/>
    </source>
</evidence>
<proteinExistence type="predicted"/>